<proteinExistence type="predicted"/>
<reference evidence="4" key="1">
    <citation type="journal article" date="2021" name="PeerJ">
        <title>Extensive microbial diversity within the chicken gut microbiome revealed by metagenomics and culture.</title>
        <authorList>
            <person name="Gilroy R."/>
            <person name="Ravi A."/>
            <person name="Getino M."/>
            <person name="Pursley I."/>
            <person name="Horton D.L."/>
            <person name="Alikhan N.F."/>
            <person name="Baker D."/>
            <person name="Gharbi K."/>
            <person name="Hall N."/>
            <person name="Watson M."/>
            <person name="Adriaenssens E.M."/>
            <person name="Foster-Nyarko E."/>
            <person name="Jarju S."/>
            <person name="Secka A."/>
            <person name="Antonio M."/>
            <person name="Oren A."/>
            <person name="Chaudhuri R.R."/>
            <person name="La Ragione R."/>
            <person name="Hildebrand F."/>
            <person name="Pallen M.J."/>
        </authorList>
    </citation>
    <scope>NUCLEOTIDE SEQUENCE</scope>
    <source>
        <strain evidence="4">ChiHjej12B11-9795</strain>
    </source>
</reference>
<evidence type="ECO:0000313" key="4">
    <source>
        <dbReference type="EMBL" id="HJA85482.1"/>
    </source>
</evidence>
<dbReference type="InterPro" id="IPR038143">
    <property type="entry name" value="NigD-like_C_dom_sf"/>
</dbReference>
<feature type="domain" description="NigD-like C-terminal" evidence="3">
    <location>
        <begin position="116"/>
        <end position="228"/>
    </location>
</feature>
<dbReference type="Pfam" id="PF12667">
    <property type="entry name" value="NigD_N"/>
    <property type="match status" value="1"/>
</dbReference>
<organism evidence="4 5">
    <name type="scientific">Candidatus Bacteroides avicola</name>
    <dbReference type="NCBI Taxonomy" id="2838468"/>
    <lineage>
        <taxon>Bacteria</taxon>
        <taxon>Pseudomonadati</taxon>
        <taxon>Bacteroidota</taxon>
        <taxon>Bacteroidia</taxon>
        <taxon>Bacteroidales</taxon>
        <taxon>Bacteroidaceae</taxon>
        <taxon>Bacteroides</taxon>
    </lineage>
</organism>
<accession>A0A9D2HWS0</accession>
<evidence type="ECO:0000259" key="3">
    <source>
        <dbReference type="Pfam" id="PF17415"/>
    </source>
</evidence>
<evidence type="ECO:0000256" key="1">
    <source>
        <dbReference type="SAM" id="SignalP"/>
    </source>
</evidence>
<comment type="caution">
    <text evidence="4">The sequence shown here is derived from an EMBL/GenBank/DDBJ whole genome shotgun (WGS) entry which is preliminary data.</text>
</comment>
<keyword evidence="1" id="KW-0732">Signal</keyword>
<dbReference type="EMBL" id="DWZI01000027">
    <property type="protein sequence ID" value="HJA85482.1"/>
    <property type="molecule type" value="Genomic_DNA"/>
</dbReference>
<feature type="chain" id="PRO_5039543268" evidence="1">
    <location>
        <begin position="22"/>
        <end position="234"/>
    </location>
</feature>
<sequence>MKSVKNKWGIHFLFRMWVAVAVLTVTVSSCLEDDEYEVDELLFAIGNVRIIEGNDYYFELDEGSKLYPGDTTAISNYPLVENQRAFVYFTLLEQALPGYEYNAALKHVENILTKDIHKMTPEEEDSIGHDRIDVDNIWLTEDYVNIVYRFYHSNNAEKKHMLNLVVNENASASDDGFLHLEFRHNAYNDTPLQGGNGIVSFRLDSIRDQLDKYEGLCIRAYTLYQGENDFFVKK</sequence>
<evidence type="ECO:0000313" key="5">
    <source>
        <dbReference type="Proteomes" id="UP000823862"/>
    </source>
</evidence>
<gene>
    <name evidence="4" type="ORF">H9950_04720</name>
</gene>
<dbReference type="PROSITE" id="PS51257">
    <property type="entry name" value="PROKAR_LIPOPROTEIN"/>
    <property type="match status" value="1"/>
</dbReference>
<feature type="signal peptide" evidence="1">
    <location>
        <begin position="1"/>
        <end position="21"/>
    </location>
</feature>
<name>A0A9D2HWS0_9BACE</name>
<dbReference type="Gene3D" id="2.60.40.2370">
    <property type="entry name" value="NigD-like, C-terminal beta sandwich domain"/>
    <property type="match status" value="1"/>
</dbReference>
<protein>
    <submittedName>
        <fullName evidence="4">NigD-like protein</fullName>
    </submittedName>
</protein>
<dbReference type="InterPro" id="IPR038179">
    <property type="entry name" value="NigD-like_N_sf"/>
</dbReference>
<dbReference type="InterPro" id="IPR035376">
    <property type="entry name" value="NigD_C"/>
</dbReference>
<reference evidence="4" key="2">
    <citation type="submission" date="2021-04" db="EMBL/GenBank/DDBJ databases">
        <authorList>
            <person name="Gilroy R."/>
        </authorList>
    </citation>
    <scope>NUCLEOTIDE SEQUENCE</scope>
    <source>
        <strain evidence="4">ChiHjej12B11-9795</strain>
    </source>
</reference>
<dbReference type="Gene3D" id="2.40.50.500">
    <property type="entry name" value="NigD-like N-terminal OB domain"/>
    <property type="match status" value="1"/>
</dbReference>
<dbReference type="AlphaFoldDB" id="A0A9D2HWS0"/>
<evidence type="ECO:0000259" key="2">
    <source>
        <dbReference type="Pfam" id="PF12667"/>
    </source>
</evidence>
<feature type="domain" description="NigD-like N-terminal OB" evidence="2">
    <location>
        <begin position="45"/>
        <end position="111"/>
    </location>
</feature>
<dbReference type="InterPro" id="IPR024299">
    <property type="entry name" value="NigD-like_OB_dom"/>
</dbReference>
<dbReference type="Proteomes" id="UP000823862">
    <property type="component" value="Unassembled WGS sequence"/>
</dbReference>
<dbReference type="Pfam" id="PF17415">
    <property type="entry name" value="NigD_C"/>
    <property type="match status" value="1"/>
</dbReference>